<reference evidence="9 10" key="1">
    <citation type="submission" date="2020-05" db="EMBL/GenBank/DDBJ databases">
        <title>Complete genome sequence of Gemmatimonas greenlandica TET16.</title>
        <authorList>
            <person name="Zeng Y."/>
        </authorList>
    </citation>
    <scope>NUCLEOTIDE SEQUENCE [LARGE SCALE GENOMIC DNA]</scope>
    <source>
        <strain evidence="9 10">TET16</strain>
    </source>
</reference>
<evidence type="ECO:0000256" key="4">
    <source>
        <dbReference type="ARBA" id="ARBA00022723"/>
    </source>
</evidence>
<comment type="subunit">
    <text evidence="6">Monomer.</text>
</comment>
<dbReference type="InterPro" id="IPR036005">
    <property type="entry name" value="Creatinase/aminopeptidase-like"/>
</dbReference>
<comment type="function">
    <text evidence="1 6">Removes the N-terminal methionine from nascent proteins. The N-terminal methionine is often cleaved when the second residue in the primary sequence is small and uncharged (Met-Ala-, Cys, Gly, Pro, Ser, Thr, or Val). Requires deformylation of the N(alpha)-formylated initiator methionine before it can be hydrolyzed.</text>
</comment>
<dbReference type="GO" id="GO:0070006">
    <property type="term" value="F:metalloaminopeptidase activity"/>
    <property type="evidence" value="ECO:0007669"/>
    <property type="project" value="UniProtKB-UniRule"/>
</dbReference>
<dbReference type="RefSeq" id="WP_171225324.1">
    <property type="nucleotide sequence ID" value="NZ_CP053085.1"/>
</dbReference>
<evidence type="ECO:0000256" key="5">
    <source>
        <dbReference type="ARBA" id="ARBA00022801"/>
    </source>
</evidence>
<proteinExistence type="inferred from homology"/>
<dbReference type="InterPro" id="IPR000994">
    <property type="entry name" value="Pept_M24"/>
</dbReference>
<evidence type="ECO:0000313" key="10">
    <source>
        <dbReference type="Proteomes" id="UP000500938"/>
    </source>
</evidence>
<comment type="similarity">
    <text evidence="6">Belongs to the peptidase M24A family. Methionine aminopeptidase type 1 subfamily.</text>
</comment>
<dbReference type="PRINTS" id="PR00599">
    <property type="entry name" value="MAPEPTIDASE"/>
</dbReference>
<dbReference type="CDD" id="cd01086">
    <property type="entry name" value="MetAP1"/>
    <property type="match status" value="1"/>
</dbReference>
<keyword evidence="5 6" id="KW-0378">Hydrolase</keyword>
<organism evidence="9 10">
    <name type="scientific">Gemmatimonas groenlandica</name>
    <dbReference type="NCBI Taxonomy" id="2732249"/>
    <lineage>
        <taxon>Bacteria</taxon>
        <taxon>Pseudomonadati</taxon>
        <taxon>Gemmatimonadota</taxon>
        <taxon>Gemmatimonadia</taxon>
        <taxon>Gemmatimonadales</taxon>
        <taxon>Gemmatimonadaceae</taxon>
        <taxon>Gemmatimonas</taxon>
    </lineage>
</organism>
<feature type="domain" description="Peptidase M24" evidence="8">
    <location>
        <begin position="21"/>
        <end position="249"/>
    </location>
</feature>
<dbReference type="GO" id="GO:0005829">
    <property type="term" value="C:cytosol"/>
    <property type="evidence" value="ECO:0007669"/>
    <property type="project" value="TreeGrafter"/>
</dbReference>
<dbReference type="EC" id="3.4.11.18" evidence="6 7"/>
<evidence type="ECO:0000256" key="1">
    <source>
        <dbReference type="ARBA" id="ARBA00002521"/>
    </source>
</evidence>
<evidence type="ECO:0000313" key="9">
    <source>
        <dbReference type="EMBL" id="QJR35893.1"/>
    </source>
</evidence>
<dbReference type="NCBIfam" id="TIGR00500">
    <property type="entry name" value="met_pdase_I"/>
    <property type="match status" value="1"/>
</dbReference>
<feature type="binding site" evidence="6">
    <location>
        <position position="185"/>
    </location>
    <ligand>
        <name>substrate</name>
    </ligand>
</feature>
<evidence type="ECO:0000256" key="6">
    <source>
        <dbReference type="HAMAP-Rule" id="MF_01974"/>
    </source>
</evidence>
<feature type="binding site" evidence="6">
    <location>
        <position position="242"/>
    </location>
    <ligand>
        <name>a divalent metal cation</name>
        <dbReference type="ChEBI" id="CHEBI:60240"/>
        <label>1</label>
    </ligand>
</feature>
<gene>
    <name evidence="6 9" type="primary">map</name>
    <name evidence="9" type="ORF">HKW67_10405</name>
</gene>
<feature type="binding site" evidence="6">
    <location>
        <position position="115"/>
    </location>
    <ligand>
        <name>a divalent metal cation</name>
        <dbReference type="ChEBI" id="CHEBI:60240"/>
        <label>2</label>
        <note>catalytic</note>
    </ligand>
</feature>
<dbReference type="Pfam" id="PF00557">
    <property type="entry name" value="Peptidase_M24"/>
    <property type="match status" value="1"/>
</dbReference>
<evidence type="ECO:0000259" key="8">
    <source>
        <dbReference type="Pfam" id="PF00557"/>
    </source>
</evidence>
<dbReference type="SUPFAM" id="SSF55920">
    <property type="entry name" value="Creatinase/aminopeptidase"/>
    <property type="match status" value="1"/>
</dbReference>
<dbReference type="InterPro" id="IPR002467">
    <property type="entry name" value="Pept_M24A_MAP1"/>
</dbReference>
<protein>
    <recommendedName>
        <fullName evidence="6 7">Methionine aminopeptidase</fullName>
        <shortName evidence="6">MAP</shortName>
        <shortName evidence="6">MetAP</shortName>
        <ecNumber evidence="6 7">3.4.11.18</ecNumber>
    </recommendedName>
    <alternativeName>
        <fullName evidence="6">Peptidase M</fullName>
    </alternativeName>
</protein>
<name>A0A6M4IMI7_9BACT</name>
<feature type="binding site" evidence="6">
    <location>
        <position position="86"/>
    </location>
    <ligand>
        <name>substrate</name>
    </ligand>
</feature>
<evidence type="ECO:0000256" key="7">
    <source>
        <dbReference type="RuleBase" id="RU003653"/>
    </source>
</evidence>
<feature type="binding site" evidence="6">
    <location>
        <position position="104"/>
    </location>
    <ligand>
        <name>a divalent metal cation</name>
        <dbReference type="ChEBI" id="CHEBI:60240"/>
        <label>1</label>
    </ligand>
</feature>
<comment type="catalytic activity">
    <reaction evidence="6 7">
        <text>Release of N-terminal amino acids, preferentially methionine, from peptides and arylamides.</text>
        <dbReference type="EC" id="3.4.11.18"/>
    </reaction>
</comment>
<dbReference type="GO" id="GO:0046872">
    <property type="term" value="F:metal ion binding"/>
    <property type="evidence" value="ECO:0007669"/>
    <property type="project" value="UniProtKB-UniRule"/>
</dbReference>
<keyword evidence="2 6" id="KW-0031">Aminopeptidase</keyword>
<keyword evidence="3 6" id="KW-0645">Protease</keyword>
<evidence type="ECO:0000256" key="3">
    <source>
        <dbReference type="ARBA" id="ARBA00022670"/>
    </source>
</evidence>
<feature type="binding site" evidence="6">
    <location>
        <position position="242"/>
    </location>
    <ligand>
        <name>a divalent metal cation</name>
        <dbReference type="ChEBI" id="CHEBI:60240"/>
        <label>2</label>
        <note>catalytic</note>
    </ligand>
</feature>
<dbReference type="AlphaFoldDB" id="A0A6M4IMI7"/>
<dbReference type="InterPro" id="IPR001714">
    <property type="entry name" value="Pept_M24_MAP"/>
</dbReference>
<sequence length="260" mass="27495">MAIGGSAPATLLKSPREIDIMARGGALLYATLQHMKAHVRPGISTGELDALCEAFIRSHAGAEPAFKGLYGFPGSACISINEEIVHGIPSRKRVLNDGDIVKLDFGVKLEGMYTDSAITVPVGVIDEQTQRLLEVTKRSLDAGIAAATPDNHVGDIGAAVQAVVEAAGFSVVRELVGHGVGFSPHEELQIPNYGKPKRGKKLSVGLTIAIEPMVNVGTAKTKTLSDKWTVVTVDAKRSAHFEHTVAITEHGPRILTQPLG</sequence>
<dbReference type="KEGG" id="ggr:HKW67_10405"/>
<dbReference type="Proteomes" id="UP000500938">
    <property type="component" value="Chromosome"/>
</dbReference>
<feature type="binding site" evidence="6">
    <location>
        <position position="211"/>
    </location>
    <ligand>
        <name>a divalent metal cation</name>
        <dbReference type="ChEBI" id="CHEBI:60240"/>
        <label>2</label>
        <note>catalytic</note>
    </ligand>
</feature>
<keyword evidence="4 6" id="KW-0479">Metal-binding</keyword>
<feature type="binding site" evidence="6">
    <location>
        <position position="178"/>
    </location>
    <ligand>
        <name>a divalent metal cation</name>
        <dbReference type="ChEBI" id="CHEBI:60240"/>
        <label>2</label>
        <note>catalytic</note>
    </ligand>
</feature>
<dbReference type="GO" id="GO:0006508">
    <property type="term" value="P:proteolysis"/>
    <property type="evidence" value="ECO:0007669"/>
    <property type="project" value="UniProtKB-KW"/>
</dbReference>
<dbReference type="EMBL" id="CP053085">
    <property type="protein sequence ID" value="QJR35893.1"/>
    <property type="molecule type" value="Genomic_DNA"/>
</dbReference>
<feature type="binding site" evidence="6">
    <location>
        <position position="115"/>
    </location>
    <ligand>
        <name>a divalent metal cation</name>
        <dbReference type="ChEBI" id="CHEBI:60240"/>
        <label>1</label>
    </ligand>
</feature>
<dbReference type="HAMAP" id="MF_01974">
    <property type="entry name" value="MetAP_1"/>
    <property type="match status" value="1"/>
</dbReference>
<accession>A0A6M4IMI7</accession>
<keyword evidence="10" id="KW-1185">Reference proteome</keyword>
<dbReference type="GO" id="GO:0004239">
    <property type="term" value="F:initiator methionyl aminopeptidase activity"/>
    <property type="evidence" value="ECO:0007669"/>
    <property type="project" value="UniProtKB-UniRule"/>
</dbReference>
<dbReference type="PANTHER" id="PTHR43330">
    <property type="entry name" value="METHIONINE AMINOPEPTIDASE"/>
    <property type="match status" value="1"/>
</dbReference>
<dbReference type="Gene3D" id="3.90.230.10">
    <property type="entry name" value="Creatinase/methionine aminopeptidase superfamily"/>
    <property type="match status" value="1"/>
</dbReference>
<evidence type="ECO:0000256" key="2">
    <source>
        <dbReference type="ARBA" id="ARBA00022438"/>
    </source>
</evidence>
<comment type="cofactor">
    <cofactor evidence="6">
        <name>Co(2+)</name>
        <dbReference type="ChEBI" id="CHEBI:48828"/>
    </cofactor>
    <cofactor evidence="6">
        <name>Zn(2+)</name>
        <dbReference type="ChEBI" id="CHEBI:29105"/>
    </cofactor>
    <cofactor evidence="6">
        <name>Mn(2+)</name>
        <dbReference type="ChEBI" id="CHEBI:29035"/>
    </cofactor>
    <cofactor evidence="6">
        <name>Fe(2+)</name>
        <dbReference type="ChEBI" id="CHEBI:29033"/>
    </cofactor>
    <text evidence="6">Binds 2 divalent metal cations per subunit. Has a high-affinity and a low affinity metal-binding site. The true nature of the physiological cofactor is under debate. The enzyme is active with cobalt, zinc, manganese or divalent iron ions. Most likely, methionine aminopeptidases function as mononuclear Fe(2+)-metalloproteases under physiological conditions, and the catalytically relevant metal-binding site has been assigned to the histidine-containing high-affinity site.</text>
</comment>
<dbReference type="PANTHER" id="PTHR43330:SF27">
    <property type="entry name" value="METHIONINE AMINOPEPTIDASE"/>
    <property type="match status" value="1"/>
</dbReference>